<keyword evidence="3" id="KW-1185">Reference proteome</keyword>
<sequence length="49" mass="5445">MVVLHSSLEHPSLWWIVVPSLLSFLAGIALAYTDRVRTWLGSRHAAGTE</sequence>
<dbReference type="EMBL" id="JBHUDM010000004">
    <property type="protein sequence ID" value="MFD1642945.1"/>
    <property type="molecule type" value="Genomic_DNA"/>
</dbReference>
<gene>
    <name evidence="2" type="ORF">ACFSBW_13800</name>
</gene>
<keyword evidence="1" id="KW-1133">Transmembrane helix</keyword>
<proteinExistence type="predicted"/>
<evidence type="ECO:0000313" key="3">
    <source>
        <dbReference type="Proteomes" id="UP001597052"/>
    </source>
</evidence>
<keyword evidence="1" id="KW-0472">Membrane</keyword>
<protein>
    <submittedName>
        <fullName evidence="2">Uncharacterized protein</fullName>
    </submittedName>
</protein>
<dbReference type="RefSeq" id="WP_256396527.1">
    <property type="nucleotide sequence ID" value="NZ_JANHDJ010000004.1"/>
</dbReference>
<accession>A0ABD6D9G9</accession>
<dbReference type="AlphaFoldDB" id="A0ABD6D9G9"/>
<organism evidence="2 3">
    <name type="scientific">Halohasta litorea</name>
    <dbReference type="NCBI Taxonomy" id="869891"/>
    <lineage>
        <taxon>Archaea</taxon>
        <taxon>Methanobacteriati</taxon>
        <taxon>Methanobacteriota</taxon>
        <taxon>Stenosarchaea group</taxon>
        <taxon>Halobacteria</taxon>
        <taxon>Halobacteriales</taxon>
        <taxon>Haloferacaceae</taxon>
        <taxon>Halohasta</taxon>
    </lineage>
</organism>
<feature type="transmembrane region" description="Helical" evidence="1">
    <location>
        <begin position="12"/>
        <end position="33"/>
    </location>
</feature>
<evidence type="ECO:0000256" key="1">
    <source>
        <dbReference type="SAM" id="Phobius"/>
    </source>
</evidence>
<name>A0ABD6D9G9_9EURY</name>
<evidence type="ECO:0000313" key="2">
    <source>
        <dbReference type="EMBL" id="MFD1642945.1"/>
    </source>
</evidence>
<comment type="caution">
    <text evidence="2">The sequence shown here is derived from an EMBL/GenBank/DDBJ whole genome shotgun (WGS) entry which is preliminary data.</text>
</comment>
<reference evidence="2 3" key="1">
    <citation type="journal article" date="2019" name="Int. J. Syst. Evol. Microbiol.">
        <title>The Global Catalogue of Microorganisms (GCM) 10K type strain sequencing project: providing services to taxonomists for standard genome sequencing and annotation.</title>
        <authorList>
            <consortium name="The Broad Institute Genomics Platform"/>
            <consortium name="The Broad Institute Genome Sequencing Center for Infectious Disease"/>
            <person name="Wu L."/>
            <person name="Ma J."/>
        </authorList>
    </citation>
    <scope>NUCLEOTIDE SEQUENCE [LARGE SCALE GENOMIC DNA]</scope>
    <source>
        <strain evidence="2 3">CGMCC 1.10593</strain>
    </source>
</reference>
<keyword evidence="1" id="KW-0812">Transmembrane</keyword>
<dbReference type="Proteomes" id="UP001597052">
    <property type="component" value="Unassembled WGS sequence"/>
</dbReference>